<accession>A0AAD9UAK2</accession>
<gene>
    <name evidence="2" type="ORF">Ddye_018107</name>
</gene>
<keyword evidence="1" id="KW-1133">Transmembrane helix</keyword>
<evidence type="ECO:0000313" key="3">
    <source>
        <dbReference type="Proteomes" id="UP001280121"/>
    </source>
</evidence>
<feature type="transmembrane region" description="Helical" evidence="1">
    <location>
        <begin position="52"/>
        <end position="69"/>
    </location>
</feature>
<dbReference type="InterPro" id="IPR053258">
    <property type="entry name" value="Ca-permeable_cation_channel"/>
</dbReference>
<dbReference type="Proteomes" id="UP001280121">
    <property type="component" value="Unassembled WGS sequence"/>
</dbReference>
<dbReference type="PANTHER" id="PTHR34115:SF6">
    <property type="entry name" value="PROTEIN, PUTATIVE-RELATED"/>
    <property type="match status" value="1"/>
</dbReference>
<comment type="caution">
    <text evidence="2">The sequence shown here is derived from an EMBL/GenBank/DDBJ whole genome shotgun (WGS) entry which is preliminary data.</text>
</comment>
<keyword evidence="1" id="KW-0812">Transmembrane</keyword>
<proteinExistence type="predicted"/>
<dbReference type="AlphaFoldDB" id="A0AAD9UAK2"/>
<keyword evidence="3" id="KW-1185">Reference proteome</keyword>
<keyword evidence="1" id="KW-0472">Membrane</keyword>
<dbReference type="PANTHER" id="PTHR34115">
    <property type="entry name" value="PROTEIN, PUTATIVE-RELATED"/>
    <property type="match status" value="1"/>
</dbReference>
<reference evidence="2" key="1">
    <citation type="journal article" date="2023" name="Plant J.">
        <title>Genome sequences and population genomics provide insights into the demographic history, inbreeding, and mutation load of two 'living fossil' tree species of Dipteronia.</title>
        <authorList>
            <person name="Feng Y."/>
            <person name="Comes H.P."/>
            <person name="Chen J."/>
            <person name="Zhu S."/>
            <person name="Lu R."/>
            <person name="Zhang X."/>
            <person name="Li P."/>
            <person name="Qiu J."/>
            <person name="Olsen K.M."/>
            <person name="Qiu Y."/>
        </authorList>
    </citation>
    <scope>NUCLEOTIDE SEQUENCE</scope>
    <source>
        <strain evidence="2">KIB01</strain>
    </source>
</reference>
<evidence type="ECO:0000313" key="2">
    <source>
        <dbReference type="EMBL" id="KAK2650618.1"/>
    </source>
</evidence>
<organism evidence="2 3">
    <name type="scientific">Dipteronia dyeriana</name>
    <dbReference type="NCBI Taxonomy" id="168575"/>
    <lineage>
        <taxon>Eukaryota</taxon>
        <taxon>Viridiplantae</taxon>
        <taxon>Streptophyta</taxon>
        <taxon>Embryophyta</taxon>
        <taxon>Tracheophyta</taxon>
        <taxon>Spermatophyta</taxon>
        <taxon>Magnoliopsida</taxon>
        <taxon>eudicotyledons</taxon>
        <taxon>Gunneridae</taxon>
        <taxon>Pentapetalae</taxon>
        <taxon>rosids</taxon>
        <taxon>malvids</taxon>
        <taxon>Sapindales</taxon>
        <taxon>Sapindaceae</taxon>
        <taxon>Hippocastanoideae</taxon>
        <taxon>Acereae</taxon>
        <taxon>Dipteronia</taxon>
    </lineage>
</organism>
<evidence type="ECO:0000256" key="1">
    <source>
        <dbReference type="SAM" id="Phobius"/>
    </source>
</evidence>
<dbReference type="EMBL" id="JANJYI010000005">
    <property type="protein sequence ID" value="KAK2650618.1"/>
    <property type="molecule type" value="Genomic_DNA"/>
</dbReference>
<sequence>MHQVPLAHRNIEAREVRSFKRLIHSSRVVVVKMESKKPAGCLCHLQYNIPRIHVVFTFLIPLLMGLLQVNYQTKKVSPMDTHPINIWIFIAATWLYARDCLSRRNYIFINGSTLKS</sequence>
<feature type="transmembrane region" description="Helical" evidence="1">
    <location>
        <begin position="81"/>
        <end position="97"/>
    </location>
</feature>
<name>A0AAD9UAK2_9ROSI</name>
<protein>
    <submittedName>
        <fullName evidence="2">Uncharacterized protein</fullName>
    </submittedName>
</protein>